<dbReference type="GO" id="GO:0005829">
    <property type="term" value="C:cytosol"/>
    <property type="evidence" value="ECO:0007669"/>
    <property type="project" value="TreeGrafter"/>
</dbReference>
<evidence type="ECO:0000256" key="6">
    <source>
        <dbReference type="PIRSR" id="PIRSR600888-3"/>
    </source>
</evidence>
<dbReference type="SUPFAM" id="SSF51182">
    <property type="entry name" value="RmlC-like cupins"/>
    <property type="match status" value="1"/>
</dbReference>
<dbReference type="PANTHER" id="PTHR21047">
    <property type="entry name" value="DTDP-6-DEOXY-D-GLUCOSE-3,5 EPIMERASE"/>
    <property type="match status" value="1"/>
</dbReference>
<evidence type="ECO:0000313" key="9">
    <source>
        <dbReference type="Proteomes" id="UP000009336"/>
    </source>
</evidence>
<dbReference type="GO" id="GO:0008830">
    <property type="term" value="F:dTDP-4-dehydrorhamnose 3,5-epimerase activity"/>
    <property type="evidence" value="ECO:0007669"/>
    <property type="project" value="UniProtKB-UniRule"/>
</dbReference>
<dbReference type="Gene3D" id="2.60.120.10">
    <property type="entry name" value="Jelly Rolls"/>
    <property type="match status" value="1"/>
</dbReference>
<dbReference type="Pfam" id="PF00908">
    <property type="entry name" value="dTDP_sugar_isom"/>
    <property type="match status" value="1"/>
</dbReference>
<reference evidence="8 9" key="1">
    <citation type="journal article" date="2012" name="BMC Genomics">
        <title>Comparative genomics of bacteria in the genus Providencia isolated from wild Drosophila melanogaster.</title>
        <authorList>
            <person name="Galac M.R."/>
            <person name="Lazzaro B.P."/>
        </authorList>
    </citation>
    <scope>NUCLEOTIDE SEQUENCE [LARGE SCALE GENOMIC DNA]</scope>
    <source>
        <strain evidence="8 9">DSM 19968</strain>
    </source>
</reference>
<feature type="active site" description="Proton donor" evidence="5">
    <location>
        <position position="131"/>
    </location>
</feature>
<comment type="function">
    <text evidence="2 7">Catalyzes the epimerization of the C3' and C5'positions of dTDP-6-deoxy-D-xylo-4-hexulose, forming dTDP-6-deoxy-L-lyxo-4-hexulose.</text>
</comment>
<comment type="pathway">
    <text evidence="7">Carbohydrate biosynthesis; dTDP-L-rhamnose biosynthesis.</text>
</comment>
<dbReference type="HOGENOM" id="CLU_090940_1_1_6"/>
<comment type="caution">
    <text evidence="8">The sequence shown here is derived from an EMBL/GenBank/DDBJ whole genome shotgun (WGS) entry which is preliminary data.</text>
</comment>
<comment type="catalytic activity">
    <reaction evidence="1 7">
        <text>dTDP-4-dehydro-6-deoxy-alpha-D-glucose = dTDP-4-dehydro-beta-L-rhamnose</text>
        <dbReference type="Rhea" id="RHEA:16969"/>
        <dbReference type="ChEBI" id="CHEBI:57649"/>
        <dbReference type="ChEBI" id="CHEBI:62830"/>
        <dbReference type="EC" id="5.1.3.13"/>
    </reaction>
</comment>
<dbReference type="AlphaFoldDB" id="K8WIL4"/>
<protein>
    <recommendedName>
        <fullName evidence="4 7">dTDP-4-dehydrorhamnose 3,5-epimerase</fullName>
        <ecNumber evidence="3 7">5.1.3.13</ecNumber>
    </recommendedName>
    <alternativeName>
        <fullName evidence="7">Thymidine diphospho-4-keto-rhamnose 3,5-epimerase</fullName>
    </alternativeName>
</protein>
<comment type="similarity">
    <text evidence="7">Belongs to the dTDP-4-dehydrorhamnose 3,5-epimerase family.</text>
</comment>
<evidence type="ECO:0000256" key="2">
    <source>
        <dbReference type="ARBA" id="ARBA00001997"/>
    </source>
</evidence>
<organism evidence="8 9">
    <name type="scientific">Providencia burhodogranariea DSM 19968</name>
    <dbReference type="NCBI Taxonomy" id="1141662"/>
    <lineage>
        <taxon>Bacteria</taxon>
        <taxon>Pseudomonadati</taxon>
        <taxon>Pseudomonadota</taxon>
        <taxon>Gammaproteobacteria</taxon>
        <taxon>Enterobacterales</taxon>
        <taxon>Morganellaceae</taxon>
        <taxon>Providencia</taxon>
    </lineage>
</organism>
<proteinExistence type="inferred from homology"/>
<accession>K8WIL4</accession>
<evidence type="ECO:0000256" key="4">
    <source>
        <dbReference type="ARBA" id="ARBA00019595"/>
    </source>
</evidence>
<evidence type="ECO:0000256" key="7">
    <source>
        <dbReference type="RuleBase" id="RU364069"/>
    </source>
</evidence>
<dbReference type="UniPathway" id="UPA00124"/>
<name>K8WIL4_9GAMM</name>
<keyword evidence="7" id="KW-0413">Isomerase</keyword>
<dbReference type="NCBIfam" id="TIGR01221">
    <property type="entry name" value="rmlC"/>
    <property type="match status" value="1"/>
</dbReference>
<dbReference type="InterPro" id="IPR000888">
    <property type="entry name" value="RmlC-like"/>
</dbReference>
<keyword evidence="9" id="KW-1185">Reference proteome</keyword>
<dbReference type="STRING" id="1141662.OOA_15697"/>
<dbReference type="InterPro" id="IPR014710">
    <property type="entry name" value="RmlC-like_jellyroll"/>
</dbReference>
<dbReference type="eggNOG" id="COG1898">
    <property type="taxonomic scope" value="Bacteria"/>
</dbReference>
<dbReference type="GO" id="GO:0000271">
    <property type="term" value="P:polysaccharide biosynthetic process"/>
    <property type="evidence" value="ECO:0007669"/>
    <property type="project" value="TreeGrafter"/>
</dbReference>
<dbReference type="Proteomes" id="UP000009336">
    <property type="component" value="Unassembled WGS sequence"/>
</dbReference>
<dbReference type="RefSeq" id="WP_008913123.1">
    <property type="nucleotide sequence ID" value="NZ_KB233224.1"/>
</dbReference>
<dbReference type="InterPro" id="IPR011051">
    <property type="entry name" value="RmlC_Cupin_sf"/>
</dbReference>
<dbReference type="EMBL" id="AKKL01000045">
    <property type="protein sequence ID" value="EKT56070.1"/>
    <property type="molecule type" value="Genomic_DNA"/>
</dbReference>
<dbReference type="GO" id="GO:0019305">
    <property type="term" value="P:dTDP-rhamnose biosynthetic process"/>
    <property type="evidence" value="ECO:0007669"/>
    <property type="project" value="UniProtKB-UniRule"/>
</dbReference>
<dbReference type="CDD" id="cd00438">
    <property type="entry name" value="cupin_RmlC"/>
    <property type="match status" value="1"/>
</dbReference>
<dbReference type="PANTHER" id="PTHR21047:SF2">
    <property type="entry name" value="THYMIDINE DIPHOSPHO-4-KETO-RHAMNOSE 3,5-EPIMERASE"/>
    <property type="match status" value="1"/>
</dbReference>
<evidence type="ECO:0000256" key="3">
    <source>
        <dbReference type="ARBA" id="ARBA00012098"/>
    </source>
</evidence>
<gene>
    <name evidence="8" type="ORF">OOA_15697</name>
</gene>
<feature type="active site" description="Proton acceptor" evidence="5">
    <location>
        <position position="62"/>
    </location>
</feature>
<sequence length="177" mass="20637">MNVIDTEIAGVKIIEPKIFGDGRGFFFETFQMQRYKEFLDIENNFVQDNYSHSVRGVLRGLHFQSVRPQGKLVYALRGEVYDVVVDIRPNSPSFKKWLGVHLSEDNKKQLWIPPGLAHGFLVLSDEVDFAYKCTDYYDPNNEHCLRWDDPELAIEWPIKHPLLSEKDLNGKLFSELF</sequence>
<dbReference type="PATRIC" id="fig|1141662.3.peg.3181"/>
<comment type="subunit">
    <text evidence="7">Homodimer.</text>
</comment>
<feature type="site" description="Participates in a stacking interaction with the thymidine ring of dTDP-4-oxo-6-deoxyglucose" evidence="6">
    <location>
        <position position="137"/>
    </location>
</feature>
<evidence type="ECO:0000313" key="8">
    <source>
        <dbReference type="EMBL" id="EKT56070.1"/>
    </source>
</evidence>
<dbReference type="OrthoDB" id="9800680at2"/>
<evidence type="ECO:0000256" key="1">
    <source>
        <dbReference type="ARBA" id="ARBA00001298"/>
    </source>
</evidence>
<evidence type="ECO:0000256" key="5">
    <source>
        <dbReference type="PIRSR" id="PIRSR600888-1"/>
    </source>
</evidence>
<dbReference type="EC" id="5.1.3.13" evidence="3 7"/>